<gene>
    <name evidence="3" type="ORF">QTN47_07540</name>
</gene>
<dbReference type="RefSeq" id="WP_369328747.1">
    <property type="nucleotide sequence ID" value="NZ_JAULBC010000002.1"/>
</dbReference>
<organism evidence="3 4">
    <name type="scientific">Danxiaibacter flavus</name>
    <dbReference type="NCBI Taxonomy" id="3049108"/>
    <lineage>
        <taxon>Bacteria</taxon>
        <taxon>Pseudomonadati</taxon>
        <taxon>Bacteroidota</taxon>
        <taxon>Chitinophagia</taxon>
        <taxon>Chitinophagales</taxon>
        <taxon>Chitinophagaceae</taxon>
        <taxon>Danxiaibacter</taxon>
    </lineage>
</organism>
<comment type="caution">
    <text evidence="3">The sequence shown here is derived from an EMBL/GenBank/DDBJ whole genome shotgun (WGS) entry which is preliminary data.</text>
</comment>
<name>A0ABV3ZBU4_9BACT</name>
<proteinExistence type="inferred from homology"/>
<dbReference type="InterPro" id="IPR006504">
    <property type="entry name" value="Tscrpt_reg_Spx/MgsR"/>
</dbReference>
<keyword evidence="4" id="KW-1185">Reference proteome</keyword>
<evidence type="ECO:0000256" key="2">
    <source>
        <dbReference type="PROSITE-ProRule" id="PRU01282"/>
    </source>
</evidence>
<dbReference type="InterPro" id="IPR006660">
    <property type="entry name" value="Arsenate_reductase-like"/>
</dbReference>
<reference evidence="3 4" key="1">
    <citation type="submission" date="2023-07" db="EMBL/GenBank/DDBJ databases">
        <authorList>
            <person name="Lian W.-H."/>
        </authorList>
    </citation>
    <scope>NUCLEOTIDE SEQUENCE [LARGE SCALE GENOMIC DNA]</scope>
    <source>
        <strain evidence="3 4">SYSU DXS3180</strain>
    </source>
</reference>
<dbReference type="Proteomes" id="UP001560573">
    <property type="component" value="Unassembled WGS sequence"/>
</dbReference>
<sequence length="121" mass="13795">MYKVYGIPNCDTVKKTLTWLKDHNIPFEFHNYKTEGISAEKLKEWSKQVGWEVLLNKKSTTWKGIDPAVQATVTSVKNAVSLMKENTSLIKRPVIELNNEVISVGFDAASYEEKFRSKLTA</sequence>
<dbReference type="EMBL" id="JAULBC010000002">
    <property type="protein sequence ID" value="MEX6687342.1"/>
    <property type="molecule type" value="Genomic_DNA"/>
</dbReference>
<protein>
    <submittedName>
        <fullName evidence="3">Spx/MgsR family RNA polymerase-binding regulatory protein</fullName>
    </submittedName>
</protein>
<evidence type="ECO:0000313" key="3">
    <source>
        <dbReference type="EMBL" id="MEX6687342.1"/>
    </source>
</evidence>
<dbReference type="NCBIfam" id="TIGR01617">
    <property type="entry name" value="arsC_related"/>
    <property type="match status" value="1"/>
</dbReference>
<accession>A0ABV3ZBU4</accession>
<dbReference type="Gene3D" id="3.40.30.10">
    <property type="entry name" value="Glutaredoxin"/>
    <property type="match status" value="1"/>
</dbReference>
<dbReference type="InterPro" id="IPR036249">
    <property type="entry name" value="Thioredoxin-like_sf"/>
</dbReference>
<dbReference type="PANTHER" id="PTHR30041:SF8">
    <property type="entry name" value="PROTEIN YFFB"/>
    <property type="match status" value="1"/>
</dbReference>
<dbReference type="Pfam" id="PF03960">
    <property type="entry name" value="ArsC"/>
    <property type="match status" value="1"/>
</dbReference>
<evidence type="ECO:0000313" key="4">
    <source>
        <dbReference type="Proteomes" id="UP001560573"/>
    </source>
</evidence>
<dbReference type="PANTHER" id="PTHR30041">
    <property type="entry name" value="ARSENATE REDUCTASE"/>
    <property type="match status" value="1"/>
</dbReference>
<comment type="similarity">
    <text evidence="1 2">Belongs to the ArsC family.</text>
</comment>
<dbReference type="SUPFAM" id="SSF52833">
    <property type="entry name" value="Thioredoxin-like"/>
    <property type="match status" value="1"/>
</dbReference>
<evidence type="ECO:0000256" key="1">
    <source>
        <dbReference type="ARBA" id="ARBA00007198"/>
    </source>
</evidence>
<dbReference type="PROSITE" id="PS51353">
    <property type="entry name" value="ARSC"/>
    <property type="match status" value="1"/>
</dbReference>